<proteinExistence type="predicted"/>
<comment type="caution">
    <text evidence="1">The sequence shown here is derived from an EMBL/GenBank/DDBJ whole genome shotgun (WGS) entry which is preliminary data.</text>
</comment>
<keyword evidence="2" id="KW-1185">Reference proteome</keyword>
<accession>A0ABU1L977</accession>
<evidence type="ECO:0000313" key="1">
    <source>
        <dbReference type="EMBL" id="MDR6403262.1"/>
    </source>
</evidence>
<organism evidence="1 2">
    <name type="scientific">Chryseobacterium geocarposphaerae</name>
    <dbReference type="NCBI Taxonomy" id="1416776"/>
    <lineage>
        <taxon>Bacteria</taxon>
        <taxon>Pseudomonadati</taxon>
        <taxon>Bacteroidota</taxon>
        <taxon>Flavobacteriia</taxon>
        <taxon>Flavobacteriales</taxon>
        <taxon>Weeksellaceae</taxon>
        <taxon>Chryseobacterium group</taxon>
        <taxon>Chryseobacterium</taxon>
    </lineage>
</organism>
<dbReference type="RefSeq" id="WP_181898028.1">
    <property type="nucleotide sequence ID" value="NZ_JAVDQS010000001.1"/>
</dbReference>
<gene>
    <name evidence="1" type="ORF">J2781_000166</name>
</gene>
<sequence length="54" mass="6093">MKLTELTTSELKKINGGGKLGHWLGYYGTAVLHEIFGFNHVEEGDYIVHSPYLK</sequence>
<dbReference type="Proteomes" id="UP001184853">
    <property type="component" value="Unassembled WGS sequence"/>
</dbReference>
<reference evidence="1 2" key="1">
    <citation type="submission" date="2023-07" db="EMBL/GenBank/DDBJ databases">
        <title>Sorghum-associated microbial communities from plants grown in Nebraska, USA.</title>
        <authorList>
            <person name="Schachtman D."/>
        </authorList>
    </citation>
    <scope>NUCLEOTIDE SEQUENCE [LARGE SCALE GENOMIC DNA]</scope>
    <source>
        <strain evidence="1 2">DS1709</strain>
    </source>
</reference>
<protein>
    <submittedName>
        <fullName evidence="1">Bacteriocin-like protein</fullName>
    </submittedName>
</protein>
<dbReference type="EMBL" id="JAVDQS010000001">
    <property type="protein sequence ID" value="MDR6403262.1"/>
    <property type="molecule type" value="Genomic_DNA"/>
</dbReference>
<evidence type="ECO:0000313" key="2">
    <source>
        <dbReference type="Proteomes" id="UP001184853"/>
    </source>
</evidence>
<name>A0ABU1L977_9FLAO</name>